<feature type="domain" description="Rhodanese" evidence="2">
    <location>
        <begin position="53"/>
        <end position="134"/>
    </location>
</feature>
<evidence type="ECO:0000256" key="1">
    <source>
        <dbReference type="SAM" id="SignalP"/>
    </source>
</evidence>
<name>A0A1H3IC52_9RHOB</name>
<dbReference type="SMART" id="SM00450">
    <property type="entry name" value="RHOD"/>
    <property type="match status" value="1"/>
</dbReference>
<organism evidence="3 4">
    <name type="scientific">Lentibacter algarum</name>
    <dbReference type="NCBI Taxonomy" id="576131"/>
    <lineage>
        <taxon>Bacteria</taxon>
        <taxon>Pseudomonadati</taxon>
        <taxon>Pseudomonadota</taxon>
        <taxon>Alphaproteobacteria</taxon>
        <taxon>Rhodobacterales</taxon>
        <taxon>Roseobacteraceae</taxon>
        <taxon>Lentibacter</taxon>
    </lineage>
</organism>
<keyword evidence="4" id="KW-1185">Reference proteome</keyword>
<dbReference type="EMBL" id="FNPR01000001">
    <property type="protein sequence ID" value="SDY24839.1"/>
    <property type="molecule type" value="Genomic_DNA"/>
</dbReference>
<feature type="chain" id="PRO_5011530117" evidence="1">
    <location>
        <begin position="22"/>
        <end position="140"/>
    </location>
</feature>
<feature type="signal peptide" evidence="1">
    <location>
        <begin position="1"/>
        <end position="21"/>
    </location>
</feature>
<dbReference type="GO" id="GO:0016740">
    <property type="term" value="F:transferase activity"/>
    <property type="evidence" value="ECO:0007669"/>
    <property type="project" value="UniProtKB-KW"/>
</dbReference>
<proteinExistence type="predicted"/>
<protein>
    <submittedName>
        <fullName evidence="3">Rhodanese-related sulfurtransferase</fullName>
    </submittedName>
</protein>
<evidence type="ECO:0000313" key="4">
    <source>
        <dbReference type="Proteomes" id="UP000199026"/>
    </source>
</evidence>
<dbReference type="InterPro" id="IPR050229">
    <property type="entry name" value="GlpE_sulfurtransferase"/>
</dbReference>
<dbReference type="PANTHER" id="PTHR43031:SF1">
    <property type="entry name" value="PYRIDINE NUCLEOTIDE-DISULPHIDE OXIDOREDUCTASE"/>
    <property type="match status" value="1"/>
</dbReference>
<dbReference type="AlphaFoldDB" id="A0A1H3IC52"/>
<sequence length="140" mass="15111">MGMSFKATLLALSMVAAPAFADQDAVAEAVQGYMDFATYEQGIILPQQIDADVFAAAVFVDTRDAEQFAAGHIEGAVNIEWREVPARLEELPETGMVIFYCNTGTLSAQATFAARLLGHENVVVLQSGYTGWQETAAYKP</sequence>
<dbReference type="OrthoDB" id="9781034at2"/>
<dbReference type="InterPro" id="IPR001763">
    <property type="entry name" value="Rhodanese-like_dom"/>
</dbReference>
<evidence type="ECO:0000313" key="3">
    <source>
        <dbReference type="EMBL" id="SDY24839.1"/>
    </source>
</evidence>
<dbReference type="STRING" id="576131.SAMN05444486_101968"/>
<dbReference type="Proteomes" id="UP000199026">
    <property type="component" value="Unassembled WGS sequence"/>
</dbReference>
<evidence type="ECO:0000259" key="2">
    <source>
        <dbReference type="PROSITE" id="PS50206"/>
    </source>
</evidence>
<dbReference type="CDD" id="cd00158">
    <property type="entry name" value="RHOD"/>
    <property type="match status" value="1"/>
</dbReference>
<dbReference type="InterPro" id="IPR036873">
    <property type="entry name" value="Rhodanese-like_dom_sf"/>
</dbReference>
<dbReference type="Gene3D" id="3.40.250.10">
    <property type="entry name" value="Rhodanese-like domain"/>
    <property type="match status" value="1"/>
</dbReference>
<accession>A0A1H3IC52</accession>
<dbReference type="Pfam" id="PF00581">
    <property type="entry name" value="Rhodanese"/>
    <property type="match status" value="1"/>
</dbReference>
<keyword evidence="1" id="KW-0732">Signal</keyword>
<dbReference type="PROSITE" id="PS50206">
    <property type="entry name" value="RHODANESE_3"/>
    <property type="match status" value="1"/>
</dbReference>
<gene>
    <name evidence="3" type="ORF">SAMN05444486_101968</name>
</gene>
<dbReference type="SUPFAM" id="SSF52821">
    <property type="entry name" value="Rhodanese/Cell cycle control phosphatase"/>
    <property type="match status" value="1"/>
</dbReference>
<keyword evidence="3" id="KW-0808">Transferase</keyword>
<reference evidence="3 4" key="1">
    <citation type="submission" date="2016-10" db="EMBL/GenBank/DDBJ databases">
        <authorList>
            <person name="de Groot N.N."/>
        </authorList>
    </citation>
    <scope>NUCLEOTIDE SEQUENCE [LARGE SCALE GENOMIC DNA]</scope>
    <source>
        <strain evidence="3 4">DSM 24677</strain>
    </source>
</reference>
<dbReference type="PANTHER" id="PTHR43031">
    <property type="entry name" value="FAD-DEPENDENT OXIDOREDUCTASE"/>
    <property type="match status" value="1"/>
</dbReference>